<comment type="caution">
    <text evidence="2">The sequence shown here is derived from an EMBL/GenBank/DDBJ whole genome shotgun (WGS) entry which is preliminary data.</text>
</comment>
<evidence type="ECO:0000256" key="1">
    <source>
        <dbReference type="SAM" id="Phobius"/>
    </source>
</evidence>
<name>A0A2H0UAW7_9BACT</name>
<organism evidence="2 3">
    <name type="scientific">Candidatus Kaiserbacteria bacterium CG10_big_fil_rev_8_21_14_0_10_56_12</name>
    <dbReference type="NCBI Taxonomy" id="1974611"/>
    <lineage>
        <taxon>Bacteria</taxon>
        <taxon>Candidatus Kaiseribacteriota</taxon>
    </lineage>
</organism>
<proteinExistence type="predicted"/>
<evidence type="ECO:0000313" key="2">
    <source>
        <dbReference type="EMBL" id="PIR83480.1"/>
    </source>
</evidence>
<gene>
    <name evidence="2" type="ORF">COU19_00045</name>
</gene>
<dbReference type="AlphaFoldDB" id="A0A2H0UAW7"/>
<keyword evidence="1" id="KW-1133">Transmembrane helix</keyword>
<feature type="transmembrane region" description="Helical" evidence="1">
    <location>
        <begin position="43"/>
        <end position="60"/>
    </location>
</feature>
<evidence type="ECO:0000313" key="3">
    <source>
        <dbReference type="Proteomes" id="UP000230179"/>
    </source>
</evidence>
<sequence length="73" mass="8071">MDDIKFEEASYIQPLTSQSGPKGLSGLVIRSGFAKDEKGAQKVLITVFVLCILALIYIWWPQGVTNVPDPTIY</sequence>
<keyword evidence="1" id="KW-0812">Transmembrane</keyword>
<keyword evidence="1" id="KW-0472">Membrane</keyword>
<protein>
    <submittedName>
        <fullName evidence="2">Uncharacterized protein</fullName>
    </submittedName>
</protein>
<accession>A0A2H0UAW7</accession>
<reference evidence="3" key="1">
    <citation type="submission" date="2017-09" db="EMBL/GenBank/DDBJ databases">
        <title>Depth-based differentiation of microbial function through sediment-hosted aquifers and enrichment of novel symbionts in the deep terrestrial subsurface.</title>
        <authorList>
            <person name="Probst A.J."/>
            <person name="Ladd B."/>
            <person name="Jarett J.K."/>
            <person name="Geller-Mcgrath D.E."/>
            <person name="Sieber C.M.K."/>
            <person name="Emerson J.B."/>
            <person name="Anantharaman K."/>
            <person name="Thomas B.C."/>
            <person name="Malmstrom R."/>
            <person name="Stieglmeier M."/>
            <person name="Klingl A."/>
            <person name="Woyke T."/>
            <person name="Ryan C.M."/>
            <person name="Banfield J.F."/>
        </authorList>
    </citation>
    <scope>NUCLEOTIDE SEQUENCE [LARGE SCALE GENOMIC DNA]</scope>
</reference>
<dbReference type="Proteomes" id="UP000230179">
    <property type="component" value="Unassembled WGS sequence"/>
</dbReference>
<dbReference type="EMBL" id="PFBL01000001">
    <property type="protein sequence ID" value="PIR83480.1"/>
    <property type="molecule type" value="Genomic_DNA"/>
</dbReference>